<proteinExistence type="predicted"/>
<dbReference type="Proteomes" id="UP000314294">
    <property type="component" value="Unassembled WGS sequence"/>
</dbReference>
<dbReference type="AlphaFoldDB" id="A0A4Z2EI12"/>
<comment type="caution">
    <text evidence="1">The sequence shown here is derived from an EMBL/GenBank/DDBJ whole genome shotgun (WGS) entry which is preliminary data.</text>
</comment>
<accession>A0A4Z2EI12</accession>
<name>A0A4Z2EI12_9TELE</name>
<dbReference type="EMBL" id="SRLO01006953">
    <property type="protein sequence ID" value="TNN28378.1"/>
    <property type="molecule type" value="Genomic_DNA"/>
</dbReference>
<evidence type="ECO:0000313" key="1">
    <source>
        <dbReference type="EMBL" id="TNN28378.1"/>
    </source>
</evidence>
<keyword evidence="2" id="KW-1185">Reference proteome</keyword>
<organism evidence="1 2">
    <name type="scientific">Liparis tanakae</name>
    <name type="common">Tanaka's snailfish</name>
    <dbReference type="NCBI Taxonomy" id="230148"/>
    <lineage>
        <taxon>Eukaryota</taxon>
        <taxon>Metazoa</taxon>
        <taxon>Chordata</taxon>
        <taxon>Craniata</taxon>
        <taxon>Vertebrata</taxon>
        <taxon>Euteleostomi</taxon>
        <taxon>Actinopterygii</taxon>
        <taxon>Neopterygii</taxon>
        <taxon>Teleostei</taxon>
        <taxon>Neoteleostei</taxon>
        <taxon>Acanthomorphata</taxon>
        <taxon>Eupercaria</taxon>
        <taxon>Perciformes</taxon>
        <taxon>Cottioidei</taxon>
        <taxon>Cottales</taxon>
        <taxon>Liparidae</taxon>
        <taxon>Liparis</taxon>
    </lineage>
</organism>
<gene>
    <name evidence="1" type="ORF">EYF80_061473</name>
</gene>
<sequence>MCLYLSCPAVSHSCSATWLLSTAIVVQVVLSQAQLLAGVVQLARQLVVLVLQLHVLHLGHVLLAVELPALKLQLATETRTAEFPEVISEVRKCVNCFSESSHPFLFVNELLELRLLTAQLQLQVLTARQKALVVLKCRDERGRRGERRGMKKTQMYSD</sequence>
<evidence type="ECO:0000313" key="2">
    <source>
        <dbReference type="Proteomes" id="UP000314294"/>
    </source>
</evidence>
<protein>
    <submittedName>
        <fullName evidence="1">Uncharacterized protein</fullName>
    </submittedName>
</protein>
<reference evidence="1 2" key="1">
    <citation type="submission" date="2019-03" db="EMBL/GenBank/DDBJ databases">
        <title>First draft genome of Liparis tanakae, snailfish: a comprehensive survey of snailfish specific genes.</title>
        <authorList>
            <person name="Kim W."/>
            <person name="Song I."/>
            <person name="Jeong J.-H."/>
            <person name="Kim D."/>
            <person name="Kim S."/>
            <person name="Ryu S."/>
            <person name="Song J.Y."/>
            <person name="Lee S.K."/>
        </authorList>
    </citation>
    <scope>NUCLEOTIDE SEQUENCE [LARGE SCALE GENOMIC DNA]</scope>
    <source>
        <tissue evidence="1">Muscle</tissue>
    </source>
</reference>